<evidence type="ECO:0008006" key="3">
    <source>
        <dbReference type="Google" id="ProtNLM"/>
    </source>
</evidence>
<proteinExistence type="predicted"/>
<gene>
    <name evidence="1" type="ORF">PHYBLDRAFT_164709</name>
</gene>
<reference evidence="2" key="1">
    <citation type="submission" date="2015-06" db="EMBL/GenBank/DDBJ databases">
        <title>Expansion of signal transduction pathways in fungi by whole-genome duplication.</title>
        <authorList>
            <consortium name="DOE Joint Genome Institute"/>
            <person name="Corrochano L.M."/>
            <person name="Kuo A."/>
            <person name="Marcet-Houben M."/>
            <person name="Polaino S."/>
            <person name="Salamov A."/>
            <person name="Villalobos J.M."/>
            <person name="Alvarez M.I."/>
            <person name="Avalos J."/>
            <person name="Benito E.P."/>
            <person name="Benoit I."/>
            <person name="Burger G."/>
            <person name="Camino L.P."/>
            <person name="Canovas D."/>
            <person name="Cerda-Olmedo E."/>
            <person name="Cheng J.-F."/>
            <person name="Dominguez A."/>
            <person name="Elias M."/>
            <person name="Eslava A.P."/>
            <person name="Glaser F."/>
            <person name="Grimwood J."/>
            <person name="Gutierrez G."/>
            <person name="Heitman J."/>
            <person name="Henrissat B."/>
            <person name="Iturriaga E.A."/>
            <person name="Lang B.F."/>
            <person name="Lavin J.L."/>
            <person name="Lee S."/>
            <person name="Li W."/>
            <person name="Lindquist E."/>
            <person name="Lopez-Garcia S."/>
            <person name="Luque E.M."/>
            <person name="Marcos A.T."/>
            <person name="Martin J."/>
            <person name="McCluskey K."/>
            <person name="Medina H.R."/>
            <person name="Miralles-Duran A."/>
            <person name="Miyazaki A."/>
            <person name="Munoz-Torres E."/>
            <person name="Oguiza J.A."/>
            <person name="Ohm R."/>
            <person name="Olmedo M."/>
            <person name="Orejas M."/>
            <person name="Ortiz-Castellanos L."/>
            <person name="Pisabarro A.G."/>
            <person name="Rodriguez-Romero J."/>
            <person name="Ruiz-Herrera J."/>
            <person name="Ruiz-Vazquez R."/>
            <person name="Sanz C."/>
            <person name="Schackwitz W."/>
            <person name="Schmutz J."/>
            <person name="Shahriari M."/>
            <person name="Shelest E."/>
            <person name="Silva-Franco F."/>
            <person name="Soanes D."/>
            <person name="Syed K."/>
            <person name="Tagua V.G."/>
            <person name="Talbot N.J."/>
            <person name="Thon M."/>
            <person name="De vries R.P."/>
            <person name="Wiebenga A."/>
            <person name="Yadav J.S."/>
            <person name="Braun E.L."/>
            <person name="Baker S."/>
            <person name="Garre V."/>
            <person name="Horwitz B."/>
            <person name="Torres-Martinez S."/>
            <person name="Idnurm A."/>
            <person name="Herrera-Estrella A."/>
            <person name="Gabaldon T."/>
            <person name="Grigoriev I.V."/>
        </authorList>
    </citation>
    <scope>NUCLEOTIDE SEQUENCE [LARGE SCALE GENOMIC DNA]</scope>
    <source>
        <strain evidence="2">NRRL 1555(-)</strain>
    </source>
</reference>
<dbReference type="GeneID" id="28995971"/>
<dbReference type="AlphaFoldDB" id="A0A163B1S0"/>
<dbReference type="InterPro" id="IPR038966">
    <property type="entry name" value="TMA17"/>
</dbReference>
<dbReference type="OrthoDB" id="548474at2759"/>
<dbReference type="VEuPathDB" id="FungiDB:PHYBLDRAFT_164709"/>
<protein>
    <recommendedName>
        <fullName evidence="3">Inhibitor of growth protein N-terminal histone-binding domain-containing protein</fullName>
    </recommendedName>
</protein>
<organism evidence="1 2">
    <name type="scientific">Phycomyces blakesleeanus (strain ATCC 8743b / DSM 1359 / FGSC 10004 / NBRC 33097 / NRRL 1555)</name>
    <dbReference type="NCBI Taxonomy" id="763407"/>
    <lineage>
        <taxon>Eukaryota</taxon>
        <taxon>Fungi</taxon>
        <taxon>Fungi incertae sedis</taxon>
        <taxon>Mucoromycota</taxon>
        <taxon>Mucoromycotina</taxon>
        <taxon>Mucoromycetes</taxon>
        <taxon>Mucorales</taxon>
        <taxon>Phycomycetaceae</taxon>
        <taxon>Phycomyces</taxon>
    </lineage>
</organism>
<dbReference type="PANTHER" id="PTHR40422:SF1">
    <property type="entry name" value="TRANSLATION MACHINERY-ASSOCIATED PROTEIN 17"/>
    <property type="match status" value="1"/>
</dbReference>
<keyword evidence="2" id="KW-1185">Reference proteome</keyword>
<accession>A0A163B1S0</accession>
<sequence>MQLDQLEKALRQLPHDTLMTEIPEIQNSIAHLKKSNDEMREYDPDHSDPDFVQAIGENIALIKHYEERIDLTLRVIREIIGEAAAREMGSNVASFRERYQTPQESTQEEAGVFL</sequence>
<evidence type="ECO:0000313" key="2">
    <source>
        <dbReference type="Proteomes" id="UP000077315"/>
    </source>
</evidence>
<dbReference type="GO" id="GO:0070682">
    <property type="term" value="P:proteasome regulatory particle assembly"/>
    <property type="evidence" value="ECO:0007669"/>
    <property type="project" value="InterPro"/>
</dbReference>
<dbReference type="Proteomes" id="UP000077315">
    <property type="component" value="Unassembled WGS sequence"/>
</dbReference>
<dbReference type="EMBL" id="KV440974">
    <property type="protein sequence ID" value="OAD77821.1"/>
    <property type="molecule type" value="Genomic_DNA"/>
</dbReference>
<name>A0A163B1S0_PHYB8</name>
<dbReference type="InParanoid" id="A0A163B1S0"/>
<evidence type="ECO:0000313" key="1">
    <source>
        <dbReference type="EMBL" id="OAD77821.1"/>
    </source>
</evidence>
<dbReference type="PANTHER" id="PTHR40422">
    <property type="entry name" value="TRANSLATION MACHINERY-ASSOCIATED PROTEIN 17"/>
    <property type="match status" value="1"/>
</dbReference>
<dbReference type="RefSeq" id="XP_018295861.1">
    <property type="nucleotide sequence ID" value="XM_018435065.1"/>
</dbReference>
<dbReference type="GO" id="GO:0030674">
    <property type="term" value="F:protein-macromolecule adaptor activity"/>
    <property type="evidence" value="ECO:0007669"/>
    <property type="project" value="TreeGrafter"/>
</dbReference>